<sequence>MELSGGEGEKSIIDGDVANKGPELGGCDSTGAPEMSITEVRGMELESPSPEKATGDAKREGEGGG</sequence>
<keyword evidence="3" id="KW-1185">Reference proteome</keyword>
<evidence type="ECO:0000313" key="2">
    <source>
        <dbReference type="EnsemblPlants" id="LPERR04G01780.1"/>
    </source>
</evidence>
<dbReference type="AlphaFoldDB" id="A0A0D9W2A9"/>
<name>A0A0D9W2A9_9ORYZ</name>
<organism evidence="2 3">
    <name type="scientific">Leersia perrieri</name>
    <dbReference type="NCBI Taxonomy" id="77586"/>
    <lineage>
        <taxon>Eukaryota</taxon>
        <taxon>Viridiplantae</taxon>
        <taxon>Streptophyta</taxon>
        <taxon>Embryophyta</taxon>
        <taxon>Tracheophyta</taxon>
        <taxon>Spermatophyta</taxon>
        <taxon>Magnoliopsida</taxon>
        <taxon>Liliopsida</taxon>
        <taxon>Poales</taxon>
        <taxon>Poaceae</taxon>
        <taxon>BOP clade</taxon>
        <taxon>Oryzoideae</taxon>
        <taxon>Oryzeae</taxon>
        <taxon>Oryzinae</taxon>
        <taxon>Leersia</taxon>
    </lineage>
</organism>
<reference evidence="2" key="3">
    <citation type="submission" date="2015-04" db="UniProtKB">
        <authorList>
            <consortium name="EnsemblPlants"/>
        </authorList>
    </citation>
    <scope>IDENTIFICATION</scope>
</reference>
<reference evidence="2 3" key="1">
    <citation type="submission" date="2012-08" db="EMBL/GenBank/DDBJ databases">
        <title>Oryza genome evolution.</title>
        <authorList>
            <person name="Wing R.A."/>
        </authorList>
    </citation>
    <scope>NUCLEOTIDE SEQUENCE</scope>
</reference>
<dbReference type="Proteomes" id="UP000032180">
    <property type="component" value="Chromosome 4"/>
</dbReference>
<evidence type="ECO:0000256" key="1">
    <source>
        <dbReference type="SAM" id="MobiDB-lite"/>
    </source>
</evidence>
<reference evidence="3" key="2">
    <citation type="submission" date="2013-12" db="EMBL/GenBank/DDBJ databases">
        <authorList>
            <person name="Yu Y."/>
            <person name="Lee S."/>
            <person name="de Baynast K."/>
            <person name="Wissotski M."/>
            <person name="Liu L."/>
            <person name="Talag J."/>
            <person name="Goicoechea J."/>
            <person name="Angelova A."/>
            <person name="Jetty R."/>
            <person name="Kudrna D."/>
            <person name="Golser W."/>
            <person name="Rivera L."/>
            <person name="Zhang J."/>
            <person name="Wing R."/>
        </authorList>
    </citation>
    <scope>NUCLEOTIDE SEQUENCE</scope>
</reference>
<dbReference type="HOGENOM" id="CLU_2852906_0_0_1"/>
<dbReference type="EnsemblPlants" id="LPERR04G01780.1">
    <property type="protein sequence ID" value="LPERR04G01780.1"/>
    <property type="gene ID" value="LPERR04G01780"/>
</dbReference>
<feature type="compositionally biased region" description="Basic and acidic residues" evidence="1">
    <location>
        <begin position="53"/>
        <end position="65"/>
    </location>
</feature>
<accession>A0A0D9W2A9</accession>
<dbReference type="Gramene" id="LPERR04G01780.1">
    <property type="protein sequence ID" value="LPERR04G01780.1"/>
    <property type="gene ID" value="LPERR04G01780"/>
</dbReference>
<feature type="region of interest" description="Disordered" evidence="1">
    <location>
        <begin position="1"/>
        <end position="65"/>
    </location>
</feature>
<evidence type="ECO:0000313" key="3">
    <source>
        <dbReference type="Proteomes" id="UP000032180"/>
    </source>
</evidence>
<proteinExistence type="predicted"/>
<protein>
    <submittedName>
        <fullName evidence="2">Uncharacterized protein</fullName>
    </submittedName>
</protein>